<dbReference type="HOGENOM" id="CLU_3018394_0_0_1"/>
<accession>M4BH22</accession>
<name>M4BH22_HYAAE</name>
<dbReference type="EMBL" id="JH598254">
    <property type="status" value="NOT_ANNOTATED_CDS"/>
    <property type="molecule type" value="Genomic_DNA"/>
</dbReference>
<reference evidence="1" key="2">
    <citation type="submission" date="2015-06" db="UniProtKB">
        <authorList>
            <consortium name="EnsemblProtists"/>
        </authorList>
    </citation>
    <scope>IDENTIFICATION</scope>
    <source>
        <strain evidence="1">Emoy2</strain>
    </source>
</reference>
<dbReference type="InParanoid" id="M4BH22"/>
<proteinExistence type="predicted"/>
<keyword evidence="2" id="KW-1185">Reference proteome</keyword>
<organism evidence="1 2">
    <name type="scientific">Hyaloperonospora arabidopsidis (strain Emoy2)</name>
    <name type="common">Downy mildew agent</name>
    <name type="synonym">Peronospora arabidopsidis</name>
    <dbReference type="NCBI Taxonomy" id="559515"/>
    <lineage>
        <taxon>Eukaryota</taxon>
        <taxon>Sar</taxon>
        <taxon>Stramenopiles</taxon>
        <taxon>Oomycota</taxon>
        <taxon>Peronosporomycetes</taxon>
        <taxon>Peronosporales</taxon>
        <taxon>Peronosporaceae</taxon>
        <taxon>Hyaloperonospora</taxon>
    </lineage>
</organism>
<dbReference type="Proteomes" id="UP000011713">
    <property type="component" value="Unassembled WGS sequence"/>
</dbReference>
<evidence type="ECO:0000313" key="1">
    <source>
        <dbReference type="EnsemblProtists" id="HpaP805697"/>
    </source>
</evidence>
<dbReference type="VEuPathDB" id="FungiDB:HpaG805697"/>
<dbReference type="EnsemblProtists" id="HpaT805697">
    <property type="protein sequence ID" value="HpaP805697"/>
    <property type="gene ID" value="HpaG805697"/>
</dbReference>
<dbReference type="AlphaFoldDB" id="M4BH22"/>
<evidence type="ECO:0000313" key="2">
    <source>
        <dbReference type="Proteomes" id="UP000011713"/>
    </source>
</evidence>
<sequence>MIRADYCAKGPGRSTALRVGGLSNNDYQSRTGFVTLGGQRLALAMERFLALKLPVR</sequence>
<protein>
    <submittedName>
        <fullName evidence="1">Uncharacterized protein</fullName>
    </submittedName>
</protein>
<reference evidence="2" key="1">
    <citation type="journal article" date="2010" name="Science">
        <title>Signatures of adaptation to obligate biotrophy in the Hyaloperonospora arabidopsidis genome.</title>
        <authorList>
            <person name="Baxter L."/>
            <person name="Tripathy S."/>
            <person name="Ishaque N."/>
            <person name="Boot N."/>
            <person name="Cabral A."/>
            <person name="Kemen E."/>
            <person name="Thines M."/>
            <person name="Ah-Fong A."/>
            <person name="Anderson R."/>
            <person name="Badejoko W."/>
            <person name="Bittner-Eddy P."/>
            <person name="Boore J.L."/>
            <person name="Chibucos M.C."/>
            <person name="Coates M."/>
            <person name="Dehal P."/>
            <person name="Delehaunty K."/>
            <person name="Dong S."/>
            <person name="Downton P."/>
            <person name="Dumas B."/>
            <person name="Fabro G."/>
            <person name="Fronick C."/>
            <person name="Fuerstenberg S.I."/>
            <person name="Fulton L."/>
            <person name="Gaulin E."/>
            <person name="Govers F."/>
            <person name="Hughes L."/>
            <person name="Humphray S."/>
            <person name="Jiang R.H."/>
            <person name="Judelson H."/>
            <person name="Kamoun S."/>
            <person name="Kyung K."/>
            <person name="Meijer H."/>
            <person name="Minx P."/>
            <person name="Morris P."/>
            <person name="Nelson J."/>
            <person name="Phuntumart V."/>
            <person name="Qutob D."/>
            <person name="Rehmany A."/>
            <person name="Rougon-Cardoso A."/>
            <person name="Ryden P."/>
            <person name="Torto-Alalibo T."/>
            <person name="Studholme D."/>
            <person name="Wang Y."/>
            <person name="Win J."/>
            <person name="Wood J."/>
            <person name="Clifton S.W."/>
            <person name="Rogers J."/>
            <person name="Van den Ackerveken G."/>
            <person name="Jones J.D."/>
            <person name="McDowell J.M."/>
            <person name="Beynon J."/>
            <person name="Tyler B.M."/>
        </authorList>
    </citation>
    <scope>NUCLEOTIDE SEQUENCE [LARGE SCALE GENOMIC DNA]</scope>
    <source>
        <strain evidence="2">Emoy2</strain>
    </source>
</reference>